<dbReference type="GeneID" id="40752002"/>
<dbReference type="GO" id="GO:0003824">
    <property type="term" value="F:catalytic activity"/>
    <property type="evidence" value="ECO:0007669"/>
    <property type="project" value="InterPro"/>
</dbReference>
<feature type="domain" description="Amidase" evidence="1">
    <location>
        <begin position="89"/>
        <end position="508"/>
    </location>
</feature>
<proteinExistence type="predicted"/>
<dbReference type="SUPFAM" id="SSF75304">
    <property type="entry name" value="Amidase signature (AS) enzymes"/>
    <property type="match status" value="1"/>
</dbReference>
<gene>
    <name evidence="2" type="ORF">M438DRAFT_404000</name>
</gene>
<name>A0A074XLH6_AURPU</name>
<dbReference type="HOGENOM" id="CLU_009600_18_1_1"/>
<reference evidence="2 3" key="1">
    <citation type="journal article" date="2014" name="BMC Genomics">
        <title>Genome sequencing of four Aureobasidium pullulans varieties: biotechnological potential, stress tolerance, and description of new species.</title>
        <authorList>
            <person name="Gostin Ar C."/>
            <person name="Ohm R.A."/>
            <person name="Kogej T."/>
            <person name="Sonjak S."/>
            <person name="Turk M."/>
            <person name="Zajc J."/>
            <person name="Zalar P."/>
            <person name="Grube M."/>
            <person name="Sun H."/>
            <person name="Han J."/>
            <person name="Sharma A."/>
            <person name="Chiniquy J."/>
            <person name="Ngan C.Y."/>
            <person name="Lipzen A."/>
            <person name="Barry K."/>
            <person name="Grigoriev I.V."/>
            <person name="Gunde-Cimerman N."/>
        </authorList>
    </citation>
    <scope>NUCLEOTIDE SEQUENCE [LARGE SCALE GENOMIC DNA]</scope>
    <source>
        <strain evidence="2 3">EXF-150</strain>
    </source>
</reference>
<protein>
    <submittedName>
        <fullName evidence="2">Putative amidase</fullName>
    </submittedName>
</protein>
<dbReference type="STRING" id="1043002.A0A074XLH6"/>
<dbReference type="Pfam" id="PF01425">
    <property type="entry name" value="Amidase"/>
    <property type="match status" value="1"/>
</dbReference>
<dbReference type="RefSeq" id="XP_029762562.1">
    <property type="nucleotide sequence ID" value="XM_029909696.1"/>
</dbReference>
<keyword evidence="3" id="KW-1185">Reference proteome</keyword>
<evidence type="ECO:0000313" key="3">
    <source>
        <dbReference type="Proteomes" id="UP000030706"/>
    </source>
</evidence>
<accession>A0A074XLH6</accession>
<dbReference type="PANTHER" id="PTHR11895">
    <property type="entry name" value="TRANSAMIDASE"/>
    <property type="match status" value="1"/>
</dbReference>
<evidence type="ECO:0000313" key="2">
    <source>
        <dbReference type="EMBL" id="KEQ86375.1"/>
    </source>
</evidence>
<sequence>MSVLFTSISAGNTVSVQDVRETFAKLNVSVPESEEDDYQKLLAAIHDCAETVAALPDSHPPTDLERFSRNNVHRPTLEENILGHAWAHTFSIKDKNPTGCLTGKTVCLKDCICVAGVPQLLGTDIIDPWTPEADATVVRWALEAGAEIVGTAHCENWCQSTSSFSSAQGVVHNPYAEGYSAGGSTSGAAALVAGGFVDIGIGADQGGSIRVPASLCGCVGLKPTHGLVPYTGIASNDPIDDHAGPLARTVMEVAQCLDAISGYDGIDDRSLGAPKHGTTTFASDLLSNPGAKGMRIGILTESFEIALLDKDVKDLVLSAAHKFKDLGATVEEVSVPMHPLGIAIWTIQQRISGYLALQGHQTGRHSYGLTGLEAAKLPWTQEKFDKCFPTTKNIFLNGSYLLTNFPTLYPKTMNLCRQLRASYEHVFQSYDILITPTTPFVAPKHGKLTTPIETISPTVGLTSNTVQFDATGHPAMTISVGRVEVERGVRLPVGMQIIGGMGEDGKVLRAGHAWERAIDWKEMR</sequence>
<dbReference type="Gene3D" id="3.90.1300.10">
    <property type="entry name" value="Amidase signature (AS) domain"/>
    <property type="match status" value="1"/>
</dbReference>
<dbReference type="Proteomes" id="UP000030706">
    <property type="component" value="Unassembled WGS sequence"/>
</dbReference>
<dbReference type="InterPro" id="IPR000120">
    <property type="entry name" value="Amidase"/>
</dbReference>
<dbReference type="AlphaFoldDB" id="A0A074XLH6"/>
<dbReference type="InterPro" id="IPR023631">
    <property type="entry name" value="Amidase_dom"/>
</dbReference>
<dbReference type="InterPro" id="IPR036928">
    <property type="entry name" value="AS_sf"/>
</dbReference>
<organism evidence="2 3">
    <name type="scientific">Aureobasidium pullulans EXF-150</name>
    <dbReference type="NCBI Taxonomy" id="1043002"/>
    <lineage>
        <taxon>Eukaryota</taxon>
        <taxon>Fungi</taxon>
        <taxon>Dikarya</taxon>
        <taxon>Ascomycota</taxon>
        <taxon>Pezizomycotina</taxon>
        <taxon>Dothideomycetes</taxon>
        <taxon>Dothideomycetidae</taxon>
        <taxon>Dothideales</taxon>
        <taxon>Saccotheciaceae</taxon>
        <taxon>Aureobasidium</taxon>
    </lineage>
</organism>
<dbReference type="PANTHER" id="PTHR11895:SF170">
    <property type="entry name" value="AMIDASE"/>
    <property type="match status" value="1"/>
</dbReference>
<dbReference type="EMBL" id="KL584978">
    <property type="protein sequence ID" value="KEQ86375.1"/>
    <property type="molecule type" value="Genomic_DNA"/>
</dbReference>
<evidence type="ECO:0000259" key="1">
    <source>
        <dbReference type="Pfam" id="PF01425"/>
    </source>
</evidence>
<dbReference type="OrthoDB" id="1879366at2759"/>